<accession>A0A2A9NGK8</accession>
<evidence type="ECO:0000256" key="1">
    <source>
        <dbReference type="SAM" id="SignalP"/>
    </source>
</evidence>
<evidence type="ECO:0000313" key="2">
    <source>
        <dbReference type="EMBL" id="PFH46850.1"/>
    </source>
</evidence>
<proteinExistence type="predicted"/>
<feature type="signal peptide" evidence="1">
    <location>
        <begin position="1"/>
        <end position="20"/>
    </location>
</feature>
<dbReference type="AlphaFoldDB" id="A0A2A9NGK8"/>
<evidence type="ECO:0000313" key="3">
    <source>
        <dbReference type="Proteomes" id="UP000242287"/>
    </source>
</evidence>
<feature type="chain" id="PRO_5012382921" evidence="1">
    <location>
        <begin position="21"/>
        <end position="111"/>
    </location>
</feature>
<dbReference type="Pfam" id="PF21691">
    <property type="entry name" value="LDL"/>
    <property type="match status" value="1"/>
</dbReference>
<organism evidence="2 3">
    <name type="scientific">Amanita thiersii Skay4041</name>
    <dbReference type="NCBI Taxonomy" id="703135"/>
    <lineage>
        <taxon>Eukaryota</taxon>
        <taxon>Fungi</taxon>
        <taxon>Dikarya</taxon>
        <taxon>Basidiomycota</taxon>
        <taxon>Agaricomycotina</taxon>
        <taxon>Agaricomycetes</taxon>
        <taxon>Agaricomycetidae</taxon>
        <taxon>Agaricales</taxon>
        <taxon>Pluteineae</taxon>
        <taxon>Amanitaceae</taxon>
        <taxon>Amanita</taxon>
    </lineage>
</organism>
<name>A0A2A9NGK8_9AGAR</name>
<protein>
    <submittedName>
        <fullName evidence="2">Uncharacterized protein</fullName>
    </submittedName>
</protein>
<dbReference type="CDD" id="cd22811">
    <property type="entry name" value="agbl-like"/>
    <property type="match status" value="1"/>
</dbReference>
<sequence length="111" mass="12280">MKFTALAIVATALLVPFTSAADCVNKPKCSACETKESMDALVTEYCSQNWSKLWFQNKGAAYVLSTGWRYDFQCETALKNITDSCYDTSRGGVINDAGSRHMTVYFCTCVD</sequence>
<dbReference type="InterPro" id="IPR048508">
    <property type="entry name" value="LDL"/>
</dbReference>
<dbReference type="EMBL" id="KZ302154">
    <property type="protein sequence ID" value="PFH46850.1"/>
    <property type="molecule type" value="Genomic_DNA"/>
</dbReference>
<keyword evidence="3" id="KW-1185">Reference proteome</keyword>
<dbReference type="Proteomes" id="UP000242287">
    <property type="component" value="Unassembled WGS sequence"/>
</dbReference>
<keyword evidence="1" id="KW-0732">Signal</keyword>
<gene>
    <name evidence="2" type="ORF">AMATHDRAFT_50733</name>
</gene>
<reference evidence="2 3" key="1">
    <citation type="submission" date="2014-02" db="EMBL/GenBank/DDBJ databases">
        <title>Transposable element dynamics among asymbiotic and ectomycorrhizal Amanita fungi.</title>
        <authorList>
            <consortium name="DOE Joint Genome Institute"/>
            <person name="Hess J."/>
            <person name="Skrede I."/>
            <person name="Wolfe B."/>
            <person name="LaButti K."/>
            <person name="Ohm R.A."/>
            <person name="Grigoriev I.V."/>
            <person name="Pringle A."/>
        </authorList>
    </citation>
    <scope>NUCLEOTIDE SEQUENCE [LARGE SCALE GENOMIC DNA]</scope>
    <source>
        <strain evidence="2 3">SKay4041</strain>
    </source>
</reference>